<dbReference type="InterPro" id="IPR038312">
    <property type="entry name" value="DUF5063_sf"/>
</dbReference>
<sequence>MAITDQIAIIKGACRSYLDLLGSASGEPHERQARLAEALDRLCAAYNQADDVEPDTVGVDSPSADMQQFGKQAAASFPELGFYPEVDPLDGFEQKIGQGWGLDDLTDIAVDLTEVLWLFDHDRTNDAIWTFRWGYQSHWGHHLHDLRRYLHKLLYWG</sequence>
<keyword evidence="2" id="KW-1185">Reference proteome</keyword>
<proteinExistence type="predicted"/>
<dbReference type="Pfam" id="PF16702">
    <property type="entry name" value="DUF5063"/>
    <property type="match status" value="1"/>
</dbReference>
<dbReference type="RefSeq" id="WP_261295768.1">
    <property type="nucleotide sequence ID" value="NZ_JANQBK010000019.1"/>
</dbReference>
<protein>
    <submittedName>
        <fullName evidence="1">DUF5063 domain-containing protein</fullName>
    </submittedName>
</protein>
<reference evidence="2" key="1">
    <citation type="journal article" date="2019" name="Int. J. Syst. Evol. Microbiol.">
        <title>The Global Catalogue of Microorganisms (GCM) 10K type strain sequencing project: providing services to taxonomists for standard genome sequencing and annotation.</title>
        <authorList>
            <consortium name="The Broad Institute Genomics Platform"/>
            <consortium name="The Broad Institute Genome Sequencing Center for Infectious Disease"/>
            <person name="Wu L."/>
            <person name="Ma J."/>
        </authorList>
    </citation>
    <scope>NUCLEOTIDE SEQUENCE [LARGE SCALE GENOMIC DNA]</scope>
    <source>
        <strain evidence="2">KCTC 42739</strain>
    </source>
</reference>
<evidence type="ECO:0000313" key="2">
    <source>
        <dbReference type="Proteomes" id="UP001595713"/>
    </source>
</evidence>
<accession>A0ABV7STL9</accession>
<dbReference type="Proteomes" id="UP001595713">
    <property type="component" value="Unassembled WGS sequence"/>
</dbReference>
<dbReference type="EMBL" id="JBHRXP010000003">
    <property type="protein sequence ID" value="MFC3580338.1"/>
    <property type="molecule type" value="Genomic_DNA"/>
</dbReference>
<name>A0ABV7STL9_9SPHN</name>
<evidence type="ECO:0000313" key="1">
    <source>
        <dbReference type="EMBL" id="MFC3580338.1"/>
    </source>
</evidence>
<gene>
    <name evidence="1" type="ORF">ACFONA_09200</name>
</gene>
<organism evidence="1 2">
    <name type="scientific">Sphingomonas hylomeconis</name>
    <dbReference type="NCBI Taxonomy" id="1395958"/>
    <lineage>
        <taxon>Bacteria</taxon>
        <taxon>Pseudomonadati</taxon>
        <taxon>Pseudomonadota</taxon>
        <taxon>Alphaproteobacteria</taxon>
        <taxon>Sphingomonadales</taxon>
        <taxon>Sphingomonadaceae</taxon>
        <taxon>Sphingomonas</taxon>
    </lineage>
</organism>
<dbReference type="Gene3D" id="1.20.120.1550">
    <property type="entry name" value="Protein of unknown function DUF5063"/>
    <property type="match status" value="1"/>
</dbReference>
<comment type="caution">
    <text evidence="1">The sequence shown here is derived from an EMBL/GenBank/DDBJ whole genome shotgun (WGS) entry which is preliminary data.</text>
</comment>
<dbReference type="InterPro" id="IPR032025">
    <property type="entry name" value="DUF5063"/>
</dbReference>